<dbReference type="SMART" id="SM01411">
    <property type="entry name" value="Ephrin_rec_like"/>
    <property type="match status" value="1"/>
</dbReference>
<sequence length="76" mass="8689">MSHRASVRNALQILLKQLKENCSSGYIYIWGNDKCTPCPRGQFMPYSGRLKCLACPIDRTTVGEASNLFMFNEWLD</sequence>
<name>A0A914LSD8_MELIC</name>
<keyword evidence="2" id="KW-1185">Reference proteome</keyword>
<dbReference type="Pfam" id="PF07699">
    <property type="entry name" value="Ephrin_rec_like"/>
    <property type="match status" value="1"/>
</dbReference>
<dbReference type="InterPro" id="IPR009030">
    <property type="entry name" value="Growth_fac_rcpt_cys_sf"/>
</dbReference>
<dbReference type="InterPro" id="IPR011641">
    <property type="entry name" value="Tyr-kin_ephrin_A/B_rcpt-like"/>
</dbReference>
<dbReference type="SUPFAM" id="SSF57184">
    <property type="entry name" value="Growth factor receptor domain"/>
    <property type="match status" value="1"/>
</dbReference>
<evidence type="ECO:0000313" key="3">
    <source>
        <dbReference type="WBParaSite" id="Minc3s00641g15510"/>
    </source>
</evidence>
<organism evidence="2 3">
    <name type="scientific">Meloidogyne incognita</name>
    <name type="common">Southern root-knot nematode worm</name>
    <name type="synonym">Oxyuris incognita</name>
    <dbReference type="NCBI Taxonomy" id="6306"/>
    <lineage>
        <taxon>Eukaryota</taxon>
        <taxon>Metazoa</taxon>
        <taxon>Ecdysozoa</taxon>
        <taxon>Nematoda</taxon>
        <taxon>Chromadorea</taxon>
        <taxon>Rhabditida</taxon>
        <taxon>Tylenchina</taxon>
        <taxon>Tylenchomorpha</taxon>
        <taxon>Tylenchoidea</taxon>
        <taxon>Meloidogynidae</taxon>
        <taxon>Meloidogyninae</taxon>
        <taxon>Meloidogyne</taxon>
        <taxon>Meloidogyne incognita group</taxon>
    </lineage>
</organism>
<accession>A0A914LSD8</accession>
<reference evidence="3" key="1">
    <citation type="submission" date="2022-11" db="UniProtKB">
        <authorList>
            <consortium name="WormBaseParasite"/>
        </authorList>
    </citation>
    <scope>IDENTIFICATION</scope>
</reference>
<dbReference type="Proteomes" id="UP000887563">
    <property type="component" value="Unplaced"/>
</dbReference>
<dbReference type="WBParaSite" id="Minc3s00641g15510">
    <property type="protein sequence ID" value="Minc3s00641g15510"/>
    <property type="gene ID" value="Minc3s00641g15510"/>
</dbReference>
<evidence type="ECO:0000313" key="2">
    <source>
        <dbReference type="Proteomes" id="UP000887563"/>
    </source>
</evidence>
<evidence type="ECO:0000259" key="1">
    <source>
        <dbReference type="Pfam" id="PF07699"/>
    </source>
</evidence>
<feature type="domain" description="Tyrosine-protein kinase ephrin type A/B receptor-like" evidence="1">
    <location>
        <begin position="25"/>
        <end position="66"/>
    </location>
</feature>
<protein>
    <submittedName>
        <fullName evidence="3">Tyrosine-protein kinase ephrin type A/B receptor-like domain-containing protein</fullName>
    </submittedName>
</protein>
<dbReference type="Gene3D" id="2.10.50.10">
    <property type="entry name" value="Tumor Necrosis Factor Receptor, subunit A, domain 2"/>
    <property type="match status" value="1"/>
</dbReference>
<dbReference type="AlphaFoldDB" id="A0A914LSD8"/>
<proteinExistence type="predicted"/>